<feature type="transmembrane region" description="Helical" evidence="10">
    <location>
        <begin position="76"/>
        <end position="95"/>
    </location>
</feature>
<evidence type="ECO:0000313" key="11">
    <source>
        <dbReference type="EMBL" id="ALS76171.1"/>
    </source>
</evidence>
<organism evidence="11 12">
    <name type="scientific">Planococcus rifietoensis</name>
    <dbReference type="NCBI Taxonomy" id="200991"/>
    <lineage>
        <taxon>Bacteria</taxon>
        <taxon>Bacillati</taxon>
        <taxon>Bacillota</taxon>
        <taxon>Bacilli</taxon>
        <taxon>Bacillales</taxon>
        <taxon>Caryophanaceae</taxon>
        <taxon>Planococcus</taxon>
    </lineage>
</organism>
<dbReference type="EC" id="2.3.1.275" evidence="10"/>
<dbReference type="GO" id="GO:0005886">
    <property type="term" value="C:plasma membrane"/>
    <property type="evidence" value="ECO:0007669"/>
    <property type="project" value="UniProtKB-SubCell"/>
</dbReference>
<evidence type="ECO:0000256" key="10">
    <source>
        <dbReference type="HAMAP-Rule" id="MF_01043"/>
    </source>
</evidence>
<feature type="transmembrane region" description="Helical" evidence="10">
    <location>
        <begin position="107"/>
        <end position="132"/>
    </location>
</feature>
<name>A0A0U2Z8G5_9BACL</name>
<evidence type="ECO:0000256" key="2">
    <source>
        <dbReference type="ARBA" id="ARBA00022516"/>
    </source>
</evidence>
<evidence type="ECO:0000256" key="6">
    <source>
        <dbReference type="ARBA" id="ARBA00023098"/>
    </source>
</evidence>
<evidence type="ECO:0000256" key="4">
    <source>
        <dbReference type="ARBA" id="ARBA00022692"/>
    </source>
</evidence>
<keyword evidence="8 10" id="KW-0594">Phospholipid biosynthesis</keyword>
<evidence type="ECO:0000256" key="3">
    <source>
        <dbReference type="ARBA" id="ARBA00022679"/>
    </source>
</evidence>
<evidence type="ECO:0000256" key="9">
    <source>
        <dbReference type="ARBA" id="ARBA00023264"/>
    </source>
</evidence>
<reference evidence="11" key="1">
    <citation type="submission" date="2016-01" db="EMBL/GenBank/DDBJ databases">
        <title>Complete genome of Planococcus rifietoensis type strain M8.</title>
        <authorList>
            <person name="See-Too W.S."/>
        </authorList>
    </citation>
    <scope>NUCLEOTIDE SEQUENCE [LARGE SCALE GENOMIC DNA]</scope>
    <source>
        <strain evidence="11">M8</strain>
    </source>
</reference>
<dbReference type="GO" id="GO:0043772">
    <property type="term" value="F:acyl-phosphate glycerol-3-phosphate acyltransferase activity"/>
    <property type="evidence" value="ECO:0007669"/>
    <property type="project" value="UniProtKB-UniRule"/>
</dbReference>
<protein>
    <recommendedName>
        <fullName evidence="10">Glycerol-3-phosphate acyltransferase</fullName>
    </recommendedName>
    <alternativeName>
        <fullName evidence="10">Acyl-PO4 G3P acyltransferase</fullName>
    </alternativeName>
    <alternativeName>
        <fullName evidence="10">Acyl-phosphate--glycerol-3-phosphate acyltransferase</fullName>
    </alternativeName>
    <alternativeName>
        <fullName evidence="10">G3P acyltransferase</fullName>
        <shortName evidence="10">GPAT</shortName>
        <ecNumber evidence="10">2.3.1.275</ecNumber>
    </alternativeName>
    <alternativeName>
        <fullName evidence="10">Lysophosphatidic acid synthase</fullName>
        <shortName evidence="10">LPA synthase</shortName>
    </alternativeName>
</protein>
<comment type="similarity">
    <text evidence="10">Belongs to the PlsY family.</text>
</comment>
<dbReference type="Proteomes" id="UP000067683">
    <property type="component" value="Chromosome"/>
</dbReference>
<dbReference type="PANTHER" id="PTHR30309">
    <property type="entry name" value="INNER MEMBRANE PROTEIN YGIH"/>
    <property type="match status" value="1"/>
</dbReference>
<comment type="catalytic activity">
    <reaction evidence="10">
        <text>an acyl phosphate + sn-glycerol 3-phosphate = a 1-acyl-sn-glycero-3-phosphate + phosphate</text>
        <dbReference type="Rhea" id="RHEA:34075"/>
        <dbReference type="ChEBI" id="CHEBI:43474"/>
        <dbReference type="ChEBI" id="CHEBI:57597"/>
        <dbReference type="ChEBI" id="CHEBI:57970"/>
        <dbReference type="ChEBI" id="CHEBI:59918"/>
        <dbReference type="EC" id="2.3.1.275"/>
    </reaction>
</comment>
<dbReference type="EMBL" id="CP013659">
    <property type="protein sequence ID" value="ALS76171.1"/>
    <property type="molecule type" value="Genomic_DNA"/>
</dbReference>
<dbReference type="OrthoDB" id="9777124at2"/>
<keyword evidence="2 10" id="KW-0444">Lipid biosynthesis</keyword>
<feature type="transmembrane region" description="Helical" evidence="10">
    <location>
        <begin position="6"/>
        <end position="22"/>
    </location>
</feature>
<dbReference type="AlphaFoldDB" id="A0A0U2Z8G5"/>
<keyword evidence="12" id="KW-1185">Reference proteome</keyword>
<dbReference type="KEGG" id="prt:AUC31_13650"/>
<keyword evidence="6 10" id="KW-0443">Lipid metabolism</keyword>
<comment type="subunit">
    <text evidence="10">Probably interacts with PlsX.</text>
</comment>
<comment type="function">
    <text evidence="10">Catalyzes the transfer of an acyl group from acyl-phosphate (acyl-PO(4)) to glycerol-3-phosphate (G3P) to form lysophosphatidic acid (LPA). This enzyme utilizes acyl-phosphate as fatty acyl donor, but not acyl-CoA or acyl-ACP.</text>
</comment>
<dbReference type="SMART" id="SM01207">
    <property type="entry name" value="G3P_acyltransf"/>
    <property type="match status" value="1"/>
</dbReference>
<comment type="pathway">
    <text evidence="10">Lipid metabolism; phospholipid metabolism.</text>
</comment>
<feature type="transmembrane region" description="Helical" evidence="10">
    <location>
        <begin position="144"/>
        <end position="172"/>
    </location>
</feature>
<comment type="subcellular location">
    <subcellularLocation>
        <location evidence="10">Cell membrane</location>
        <topology evidence="10">Multi-pass membrane protein</topology>
    </subcellularLocation>
</comment>
<proteinExistence type="inferred from homology"/>
<keyword evidence="11" id="KW-0012">Acyltransferase</keyword>
<keyword evidence="4 10" id="KW-0812">Transmembrane</keyword>
<dbReference type="STRING" id="200991.AUC31_13650"/>
<dbReference type="Pfam" id="PF02660">
    <property type="entry name" value="G3P_acyltransf"/>
    <property type="match status" value="1"/>
</dbReference>
<dbReference type="UniPathway" id="UPA00085"/>
<keyword evidence="7 10" id="KW-0472">Membrane</keyword>
<sequence>MVILYWIGSYLLGTVLTALWIGKWKGVDLTASGSGNPGARNALAVLGRRASLLVFLGDFLKGSIVVWAGLWLEFSLLSVAVAGLLSVIGHIYPLWRKGRGGKGISTFAGVAFWLTPDLFLAMIVLSFAFYPWLKSATLSMLAGFSAFFAVAFAFQVQSVVWPLFLAIIIIVIRHKVDIKISMETRFPSNKA</sequence>
<evidence type="ECO:0000256" key="8">
    <source>
        <dbReference type="ARBA" id="ARBA00023209"/>
    </source>
</evidence>
<evidence type="ECO:0000256" key="5">
    <source>
        <dbReference type="ARBA" id="ARBA00022989"/>
    </source>
</evidence>
<keyword evidence="3 10" id="KW-0808">Transferase</keyword>
<dbReference type="HAMAP" id="MF_01043">
    <property type="entry name" value="PlsY"/>
    <property type="match status" value="1"/>
</dbReference>
<dbReference type="GO" id="GO:0008654">
    <property type="term" value="P:phospholipid biosynthetic process"/>
    <property type="evidence" value="ECO:0007669"/>
    <property type="project" value="UniProtKB-UniRule"/>
</dbReference>
<dbReference type="RefSeq" id="WP_058382874.1">
    <property type="nucleotide sequence ID" value="NZ_CP013659.2"/>
</dbReference>
<dbReference type="InterPro" id="IPR003811">
    <property type="entry name" value="G3P_acylTferase_PlsY"/>
</dbReference>
<accession>A0A0U2Z8G5</accession>
<dbReference type="PANTHER" id="PTHR30309:SF0">
    <property type="entry name" value="GLYCEROL-3-PHOSPHATE ACYLTRANSFERASE-RELATED"/>
    <property type="match status" value="1"/>
</dbReference>
<keyword evidence="5 10" id="KW-1133">Transmembrane helix</keyword>
<evidence type="ECO:0000313" key="12">
    <source>
        <dbReference type="Proteomes" id="UP000067683"/>
    </source>
</evidence>
<keyword evidence="9 10" id="KW-1208">Phospholipid metabolism</keyword>
<keyword evidence="1 10" id="KW-1003">Cell membrane</keyword>
<evidence type="ECO:0000256" key="1">
    <source>
        <dbReference type="ARBA" id="ARBA00022475"/>
    </source>
</evidence>
<gene>
    <name evidence="10" type="primary">plsY</name>
    <name evidence="11" type="ORF">AUC31_13650</name>
</gene>
<evidence type="ECO:0000256" key="7">
    <source>
        <dbReference type="ARBA" id="ARBA00023136"/>
    </source>
</evidence>